<dbReference type="InterPro" id="IPR036864">
    <property type="entry name" value="Zn2-C6_fun-type_DNA-bd_sf"/>
</dbReference>
<feature type="domain" description="Zn(2)-C6 fungal-type" evidence="4">
    <location>
        <begin position="18"/>
        <end position="49"/>
    </location>
</feature>
<dbReference type="PROSITE" id="PS00463">
    <property type="entry name" value="ZN2_CY6_FUNGAL_1"/>
    <property type="match status" value="1"/>
</dbReference>
<feature type="region of interest" description="Disordered" evidence="3">
    <location>
        <begin position="321"/>
        <end position="342"/>
    </location>
</feature>
<dbReference type="Proteomes" id="UP000756132">
    <property type="component" value="Chromosome 1"/>
</dbReference>
<keyword evidence="6" id="KW-1185">Reference proteome</keyword>
<gene>
    <name evidence="5" type="ORF">CLAFUR5_01325</name>
</gene>
<reference evidence="5" key="1">
    <citation type="submission" date="2021-12" db="EMBL/GenBank/DDBJ databases">
        <authorList>
            <person name="Zaccaron A."/>
            <person name="Stergiopoulos I."/>
        </authorList>
    </citation>
    <scope>NUCLEOTIDE SEQUENCE</scope>
    <source>
        <strain evidence="5">Race5_Kim</strain>
    </source>
</reference>
<evidence type="ECO:0000313" key="6">
    <source>
        <dbReference type="Proteomes" id="UP000756132"/>
    </source>
</evidence>
<dbReference type="AlphaFoldDB" id="A0A9Q8P2H2"/>
<dbReference type="Gene3D" id="4.10.240.10">
    <property type="entry name" value="Zn(2)-C6 fungal-type DNA-binding domain"/>
    <property type="match status" value="1"/>
</dbReference>
<dbReference type="SMART" id="SM00066">
    <property type="entry name" value="GAL4"/>
    <property type="match status" value="1"/>
</dbReference>
<name>A0A9Q8P2H2_PASFU</name>
<sequence length="576" mass="65225">MASVVKKRTITRARETLTCNPCRSRKLKCDKDIPCSSCTKRGEAEACSYAKRPVRKEHADQSKTARAEERLQHLGDLLEIYASSGAVNNVTSHTEEDESSTCTNGSATYIGATHFSAMLDDIEWLRQYLRHRVRESSIRLTFLFGGTPRLPLQVVLANHLPPKIEVDRRLAAYFRAEAIAAPCIHTPHFKRHLFSILDLFRGVGRARLYDESPDEGHKHNFSLAATHCLAIGRYSRPQPLAVEALAVYIQAKVIVTLDPLHMPWAITVGYYREPDNFKLLTAFEGEMRRKTWSFAMQLDLLISFQLGLPNNVQFGSWDTRPPSNLKDEDFDEDSAVLPPPRPAHEPTKTTFYTAKHMLMTVFDKILKYALAAGSIRSEEELIALDAEGFQARYETLPAVLHYRSISTSLTDPAYIKCRCVLHRKHVTTGRLESIRVRFEAASQIVGAFFWEMYPELKPGGQFYDDRWLLGSITGNDYLLAVMVLCLLMCQSRRAAVPGLTQEELQSKADVSIAARRTRRIFEAMLSPCQGATANGTGTMQSDIDFTQSWNDPWSNMFDTHEWAFLEESLNSNFETQ</sequence>
<dbReference type="InterPro" id="IPR001138">
    <property type="entry name" value="Zn2Cys6_DnaBD"/>
</dbReference>
<dbReference type="PANTHER" id="PTHR31001">
    <property type="entry name" value="UNCHARACTERIZED TRANSCRIPTIONAL REGULATORY PROTEIN"/>
    <property type="match status" value="1"/>
</dbReference>
<dbReference type="GeneID" id="71981203"/>
<dbReference type="KEGG" id="ffu:CLAFUR5_01325"/>
<keyword evidence="2" id="KW-0539">Nucleus</keyword>
<evidence type="ECO:0000256" key="3">
    <source>
        <dbReference type="SAM" id="MobiDB-lite"/>
    </source>
</evidence>
<evidence type="ECO:0000256" key="1">
    <source>
        <dbReference type="ARBA" id="ARBA00004123"/>
    </source>
</evidence>
<dbReference type="SUPFAM" id="SSF57701">
    <property type="entry name" value="Zn2/Cys6 DNA-binding domain"/>
    <property type="match status" value="1"/>
</dbReference>
<dbReference type="RefSeq" id="XP_047755135.1">
    <property type="nucleotide sequence ID" value="XM_047900473.1"/>
</dbReference>
<dbReference type="PANTHER" id="PTHR31001:SF49">
    <property type="entry name" value="ZN(II)2CYS6 TRANSCRIPTION FACTOR (EUROFUNG)"/>
    <property type="match status" value="1"/>
</dbReference>
<dbReference type="InterPro" id="IPR050613">
    <property type="entry name" value="Sec_Metabolite_Reg"/>
</dbReference>
<dbReference type="GO" id="GO:0008270">
    <property type="term" value="F:zinc ion binding"/>
    <property type="evidence" value="ECO:0007669"/>
    <property type="project" value="InterPro"/>
</dbReference>
<accession>A0A9Q8P2H2</accession>
<evidence type="ECO:0000256" key="2">
    <source>
        <dbReference type="ARBA" id="ARBA00023242"/>
    </source>
</evidence>
<evidence type="ECO:0000313" key="5">
    <source>
        <dbReference type="EMBL" id="UJO10769.1"/>
    </source>
</evidence>
<dbReference type="Pfam" id="PF00172">
    <property type="entry name" value="Zn_clus"/>
    <property type="match status" value="1"/>
</dbReference>
<proteinExistence type="predicted"/>
<dbReference type="CDD" id="cd12148">
    <property type="entry name" value="fungal_TF_MHR"/>
    <property type="match status" value="1"/>
</dbReference>
<dbReference type="EMBL" id="CP090163">
    <property type="protein sequence ID" value="UJO10769.1"/>
    <property type="molecule type" value="Genomic_DNA"/>
</dbReference>
<dbReference type="GO" id="GO:0000981">
    <property type="term" value="F:DNA-binding transcription factor activity, RNA polymerase II-specific"/>
    <property type="evidence" value="ECO:0007669"/>
    <property type="project" value="InterPro"/>
</dbReference>
<dbReference type="GO" id="GO:0005634">
    <property type="term" value="C:nucleus"/>
    <property type="evidence" value="ECO:0007669"/>
    <property type="project" value="UniProtKB-SubCell"/>
</dbReference>
<dbReference type="PROSITE" id="PS50048">
    <property type="entry name" value="ZN2_CY6_FUNGAL_2"/>
    <property type="match status" value="1"/>
</dbReference>
<comment type="subcellular location">
    <subcellularLocation>
        <location evidence="1">Nucleus</location>
    </subcellularLocation>
</comment>
<evidence type="ECO:0000259" key="4">
    <source>
        <dbReference type="PROSITE" id="PS50048"/>
    </source>
</evidence>
<reference evidence="5" key="2">
    <citation type="journal article" date="2022" name="Microb. Genom.">
        <title>A chromosome-scale genome assembly of the tomato pathogen Cladosporium fulvum reveals a compartmentalized genome architecture and the presence of a dispensable chromosome.</title>
        <authorList>
            <person name="Zaccaron A.Z."/>
            <person name="Chen L.H."/>
            <person name="Samaras A."/>
            <person name="Stergiopoulos I."/>
        </authorList>
    </citation>
    <scope>NUCLEOTIDE SEQUENCE</scope>
    <source>
        <strain evidence="5">Race5_Kim</strain>
    </source>
</reference>
<protein>
    <submittedName>
        <fullName evidence="5">Fusarisetin A cluster transcription factor fsa6</fullName>
    </submittedName>
</protein>
<dbReference type="CDD" id="cd00067">
    <property type="entry name" value="GAL4"/>
    <property type="match status" value="1"/>
</dbReference>
<organism evidence="5 6">
    <name type="scientific">Passalora fulva</name>
    <name type="common">Tomato leaf mold</name>
    <name type="synonym">Cladosporium fulvum</name>
    <dbReference type="NCBI Taxonomy" id="5499"/>
    <lineage>
        <taxon>Eukaryota</taxon>
        <taxon>Fungi</taxon>
        <taxon>Dikarya</taxon>
        <taxon>Ascomycota</taxon>
        <taxon>Pezizomycotina</taxon>
        <taxon>Dothideomycetes</taxon>
        <taxon>Dothideomycetidae</taxon>
        <taxon>Mycosphaerellales</taxon>
        <taxon>Mycosphaerellaceae</taxon>
        <taxon>Fulvia</taxon>
    </lineage>
</organism>
<dbReference type="OrthoDB" id="4934715at2759"/>